<dbReference type="Pfam" id="PF13091">
    <property type="entry name" value="PLDc_2"/>
    <property type="match status" value="1"/>
</dbReference>
<keyword evidence="11" id="KW-0863">Zinc-finger</keyword>
<dbReference type="EMBL" id="EAAA01001516">
    <property type="status" value="NOT_ANNOTATED_CDS"/>
    <property type="molecule type" value="Genomic_DNA"/>
</dbReference>
<evidence type="ECO:0000259" key="13">
    <source>
        <dbReference type="PROSITE" id="PS50103"/>
    </source>
</evidence>
<dbReference type="CDD" id="cd09171">
    <property type="entry name" value="PLDc_vPLD6_like"/>
    <property type="match status" value="1"/>
</dbReference>
<evidence type="ECO:0000256" key="10">
    <source>
        <dbReference type="ARBA" id="ARBA00048101"/>
    </source>
</evidence>
<keyword evidence="3" id="KW-0443">Lipid metabolism</keyword>
<dbReference type="PROSITE" id="PS50103">
    <property type="entry name" value="ZF_C3H1"/>
    <property type="match status" value="1"/>
</dbReference>
<feature type="zinc finger region" description="C3H1-type" evidence="11">
    <location>
        <begin position="5"/>
        <end position="33"/>
    </location>
</feature>
<reference evidence="15" key="1">
    <citation type="journal article" date="2002" name="Science">
        <title>The draft genome of Ciona intestinalis: insights into chordate and vertebrate origins.</title>
        <authorList>
            <person name="Dehal P."/>
            <person name="Satou Y."/>
            <person name="Campbell R.K."/>
            <person name="Chapman J."/>
            <person name="Degnan B."/>
            <person name="De Tomaso A."/>
            <person name="Davidson B."/>
            <person name="Di Gregorio A."/>
            <person name="Gelpke M."/>
            <person name="Goodstein D.M."/>
            <person name="Harafuji N."/>
            <person name="Hastings K.E."/>
            <person name="Ho I."/>
            <person name="Hotta K."/>
            <person name="Huang W."/>
            <person name="Kawashima T."/>
            <person name="Lemaire P."/>
            <person name="Martinez D."/>
            <person name="Meinertzhagen I.A."/>
            <person name="Necula S."/>
            <person name="Nonaka M."/>
            <person name="Putnam N."/>
            <person name="Rash S."/>
            <person name="Saiga H."/>
            <person name="Satake M."/>
            <person name="Terry A."/>
            <person name="Yamada L."/>
            <person name="Wang H.G."/>
            <person name="Awazu S."/>
            <person name="Azumi K."/>
            <person name="Boore J."/>
            <person name="Branno M."/>
            <person name="Chin-Bow S."/>
            <person name="DeSantis R."/>
            <person name="Doyle S."/>
            <person name="Francino P."/>
            <person name="Keys D.N."/>
            <person name="Haga S."/>
            <person name="Hayashi H."/>
            <person name="Hino K."/>
            <person name="Imai K.S."/>
            <person name="Inaba K."/>
            <person name="Kano S."/>
            <person name="Kobayashi K."/>
            <person name="Kobayashi M."/>
            <person name="Lee B.I."/>
            <person name="Makabe K.W."/>
            <person name="Manohar C."/>
            <person name="Matassi G."/>
            <person name="Medina M."/>
            <person name="Mochizuki Y."/>
            <person name="Mount S."/>
            <person name="Morishita T."/>
            <person name="Miura S."/>
            <person name="Nakayama A."/>
            <person name="Nishizaka S."/>
            <person name="Nomoto H."/>
            <person name="Ohta F."/>
            <person name="Oishi K."/>
            <person name="Rigoutsos I."/>
            <person name="Sano M."/>
            <person name="Sasaki A."/>
            <person name="Sasakura Y."/>
            <person name="Shoguchi E."/>
            <person name="Shin-i T."/>
            <person name="Spagnuolo A."/>
            <person name="Stainier D."/>
            <person name="Suzuki M.M."/>
            <person name="Tassy O."/>
            <person name="Takatori N."/>
            <person name="Tokuoka M."/>
            <person name="Yagi K."/>
            <person name="Yoshizaki F."/>
            <person name="Wada S."/>
            <person name="Zhang C."/>
            <person name="Hyatt P.D."/>
            <person name="Larimer F."/>
            <person name="Detter C."/>
            <person name="Doggett N."/>
            <person name="Glavina T."/>
            <person name="Hawkins T."/>
            <person name="Richardson P."/>
            <person name="Lucas S."/>
            <person name="Kohara Y."/>
            <person name="Levine M."/>
            <person name="Satoh N."/>
            <person name="Rokhsar D.S."/>
        </authorList>
    </citation>
    <scope>NUCLEOTIDE SEQUENCE [LARGE SCALE GENOMIC DNA]</scope>
</reference>
<keyword evidence="1" id="KW-0378">Hydrolase</keyword>
<dbReference type="InterPro" id="IPR000571">
    <property type="entry name" value="Znf_CCCH"/>
</dbReference>
<dbReference type="GO" id="GO:0008270">
    <property type="term" value="F:zinc ion binding"/>
    <property type="evidence" value="ECO:0007669"/>
    <property type="project" value="UniProtKB-KW"/>
</dbReference>
<dbReference type="InterPro" id="IPR051406">
    <property type="entry name" value="PLD_domain"/>
</dbReference>
<protein>
    <recommendedName>
        <fullName evidence="5">Mitochondrial cardiolipin hydrolase</fullName>
    </recommendedName>
    <alternativeName>
        <fullName evidence="7">Choline phosphatase 6</fullName>
    </alternativeName>
    <alternativeName>
        <fullName evidence="9">Mitochondrial phospholipase</fullName>
    </alternativeName>
    <alternativeName>
        <fullName evidence="8">Phosphatidylcholine-hydrolyzing phospholipase D6</fullName>
    </alternativeName>
    <alternativeName>
        <fullName evidence="6">Phospholipase D6</fullName>
    </alternativeName>
</protein>
<evidence type="ECO:0000313" key="14">
    <source>
        <dbReference type="Ensembl" id="ENSCINP00000034253.1"/>
    </source>
</evidence>
<evidence type="ECO:0000256" key="8">
    <source>
        <dbReference type="ARBA" id="ARBA00043135"/>
    </source>
</evidence>
<proteinExistence type="inferred from homology"/>
<feature type="domain" description="C3H1-type" evidence="13">
    <location>
        <begin position="5"/>
        <end position="33"/>
    </location>
</feature>
<evidence type="ECO:0000256" key="4">
    <source>
        <dbReference type="ARBA" id="ARBA00038012"/>
    </source>
</evidence>
<keyword evidence="11" id="KW-0862">Zinc</keyword>
<evidence type="ECO:0000256" key="5">
    <source>
        <dbReference type="ARBA" id="ARBA00040549"/>
    </source>
</evidence>
<sequence length="180" mass="20864">VLFFPDSHIPCRKYLLSPIGCTKNDCRLSHNEKSSFIKLMRYILNAQKSLKLCMFSITCDELAQAVTTKYRQGVVVKVVTDTEYMNLNGSKMHGFLKQGIEIRHDRSSYLMHHKFVVIDEKIVVTGSFNWTHAAVVGNTENVLVTNNPEIVRPYLNEFTNLWEKIPNVSYSFCYYTYKVH</sequence>
<evidence type="ECO:0000256" key="11">
    <source>
        <dbReference type="PROSITE-ProRule" id="PRU00723"/>
    </source>
</evidence>
<dbReference type="Gene3D" id="3.30.870.10">
    <property type="entry name" value="Endonuclease Chain A"/>
    <property type="match status" value="1"/>
</dbReference>
<dbReference type="SUPFAM" id="SSF56024">
    <property type="entry name" value="Phospholipase D/nuclease"/>
    <property type="match status" value="1"/>
</dbReference>
<keyword evidence="15" id="KW-1185">Reference proteome</keyword>
<evidence type="ECO:0000256" key="6">
    <source>
        <dbReference type="ARBA" id="ARBA00041680"/>
    </source>
</evidence>
<reference evidence="14" key="2">
    <citation type="journal article" date="2008" name="Genome Biol.">
        <title>Improved genome assembly and evidence-based global gene model set for the chordate Ciona intestinalis: new insight into intron and operon populations.</title>
        <authorList>
            <person name="Satou Y."/>
            <person name="Mineta K."/>
            <person name="Ogasawara M."/>
            <person name="Sasakura Y."/>
            <person name="Shoguchi E."/>
            <person name="Ueno K."/>
            <person name="Yamada L."/>
            <person name="Matsumoto J."/>
            <person name="Wasserscheid J."/>
            <person name="Dewar K."/>
            <person name="Wiley G.B."/>
            <person name="Macmil S.L."/>
            <person name="Roe B.A."/>
            <person name="Zeller R.W."/>
            <person name="Hastings K.E."/>
            <person name="Lemaire P."/>
            <person name="Lindquist E."/>
            <person name="Endo T."/>
            <person name="Hotta K."/>
            <person name="Inaba K."/>
        </authorList>
    </citation>
    <scope>NUCLEOTIDE SEQUENCE [LARGE SCALE GENOMIC DNA]</scope>
    <source>
        <strain evidence="14">wild type</strain>
    </source>
</reference>
<reference evidence="14" key="4">
    <citation type="submission" date="2025-09" db="UniProtKB">
        <authorList>
            <consortium name="Ensembl"/>
        </authorList>
    </citation>
    <scope>IDENTIFICATION</scope>
</reference>
<dbReference type="InterPro" id="IPR001736">
    <property type="entry name" value="PLipase_D/transphosphatidylase"/>
</dbReference>
<dbReference type="Proteomes" id="UP000008144">
    <property type="component" value="Chromosome 2"/>
</dbReference>
<dbReference type="Ensembl" id="ENSCINT00000034243.1">
    <property type="protein sequence ID" value="ENSCINP00000034253.1"/>
    <property type="gene ID" value="ENSCING00000024350.1"/>
</dbReference>
<keyword evidence="11" id="KW-0479">Metal-binding</keyword>
<dbReference type="HOGENOM" id="CLU_080814_0_0_1"/>
<dbReference type="GO" id="GO:0016787">
    <property type="term" value="F:hydrolase activity"/>
    <property type="evidence" value="ECO:0007669"/>
    <property type="project" value="UniProtKB-KW"/>
</dbReference>
<evidence type="ECO:0000256" key="2">
    <source>
        <dbReference type="ARBA" id="ARBA00022963"/>
    </source>
</evidence>
<dbReference type="InterPro" id="IPR025202">
    <property type="entry name" value="PLD-like_dom"/>
</dbReference>
<evidence type="ECO:0000259" key="12">
    <source>
        <dbReference type="PROSITE" id="PS50035"/>
    </source>
</evidence>
<dbReference type="PANTHER" id="PTHR43856">
    <property type="entry name" value="CARDIOLIPIN HYDROLASE"/>
    <property type="match status" value="1"/>
</dbReference>
<comment type="similarity">
    <text evidence="4">Belongs to the phospholipase D family. MitoPLD/Zucchini subfamily.</text>
</comment>
<name>H2XX69_CIOIN</name>
<dbReference type="PROSITE" id="PS50035">
    <property type="entry name" value="PLD"/>
    <property type="match status" value="1"/>
</dbReference>
<evidence type="ECO:0000256" key="7">
    <source>
        <dbReference type="ARBA" id="ARBA00042226"/>
    </source>
</evidence>
<accession>H2XX69</accession>
<reference evidence="14" key="3">
    <citation type="submission" date="2025-08" db="UniProtKB">
        <authorList>
            <consortium name="Ensembl"/>
        </authorList>
    </citation>
    <scope>IDENTIFICATION</scope>
</reference>
<dbReference type="GeneTree" id="ENSGT00390000004368"/>
<evidence type="ECO:0000256" key="3">
    <source>
        <dbReference type="ARBA" id="ARBA00023098"/>
    </source>
</evidence>
<keyword evidence="2" id="KW-0442">Lipid degradation</keyword>
<evidence type="ECO:0000256" key="9">
    <source>
        <dbReference type="ARBA" id="ARBA00043167"/>
    </source>
</evidence>
<evidence type="ECO:0000256" key="1">
    <source>
        <dbReference type="ARBA" id="ARBA00022801"/>
    </source>
</evidence>
<dbReference type="AlphaFoldDB" id="H2XX69"/>
<dbReference type="PANTHER" id="PTHR43856:SF1">
    <property type="entry name" value="MITOCHONDRIAL CARDIOLIPIN HYDROLASE"/>
    <property type="match status" value="1"/>
</dbReference>
<organism evidence="14 15">
    <name type="scientific">Ciona intestinalis</name>
    <name type="common">Transparent sea squirt</name>
    <name type="synonym">Ascidia intestinalis</name>
    <dbReference type="NCBI Taxonomy" id="7719"/>
    <lineage>
        <taxon>Eukaryota</taxon>
        <taxon>Metazoa</taxon>
        <taxon>Chordata</taxon>
        <taxon>Tunicata</taxon>
        <taxon>Ascidiacea</taxon>
        <taxon>Phlebobranchia</taxon>
        <taxon>Cionidae</taxon>
        <taxon>Ciona</taxon>
    </lineage>
</organism>
<feature type="domain" description="PLD phosphodiesterase" evidence="12">
    <location>
        <begin position="107"/>
        <end position="134"/>
    </location>
</feature>
<comment type="catalytic activity">
    <reaction evidence="10">
        <text>a cardiolipin + H2O = a 1,2-diacyl-sn-glycero-3-phospho-(1'-sn-glycerol) + a 1,2-diacyl-sn-glycero-3-phosphate + H(+)</text>
        <dbReference type="Rhea" id="RHEA:44884"/>
        <dbReference type="ChEBI" id="CHEBI:15377"/>
        <dbReference type="ChEBI" id="CHEBI:15378"/>
        <dbReference type="ChEBI" id="CHEBI:58608"/>
        <dbReference type="ChEBI" id="CHEBI:62237"/>
        <dbReference type="ChEBI" id="CHEBI:64716"/>
    </reaction>
    <physiologicalReaction direction="left-to-right" evidence="10">
        <dbReference type="Rhea" id="RHEA:44885"/>
    </physiologicalReaction>
</comment>
<dbReference type="GO" id="GO:0016042">
    <property type="term" value="P:lipid catabolic process"/>
    <property type="evidence" value="ECO:0007669"/>
    <property type="project" value="UniProtKB-KW"/>
</dbReference>
<dbReference type="SMART" id="SM00155">
    <property type="entry name" value="PLDc"/>
    <property type="match status" value="1"/>
</dbReference>
<evidence type="ECO:0000313" key="15">
    <source>
        <dbReference type="Proteomes" id="UP000008144"/>
    </source>
</evidence>